<dbReference type="Pfam" id="PF06037">
    <property type="entry name" value="DUF922"/>
    <property type="match status" value="1"/>
</dbReference>
<dbReference type="PIRSF" id="PIRSF010521">
    <property type="entry name" value="DUF922_bac"/>
    <property type="match status" value="1"/>
</dbReference>
<feature type="chain" id="PRO_5047529293" evidence="1">
    <location>
        <begin position="22"/>
        <end position="202"/>
    </location>
</feature>
<dbReference type="EMBL" id="JAMXQS010000009">
    <property type="protein sequence ID" value="MCO6051955.1"/>
    <property type="molecule type" value="Genomic_DNA"/>
</dbReference>
<keyword evidence="1" id="KW-0732">Signal</keyword>
<protein>
    <submittedName>
        <fullName evidence="2">DUF922 domain-containing protein</fullName>
    </submittedName>
</protein>
<comment type="caution">
    <text evidence="2">The sequence shown here is derived from an EMBL/GenBank/DDBJ whole genome shotgun (WGS) entry which is preliminary data.</text>
</comment>
<evidence type="ECO:0000256" key="1">
    <source>
        <dbReference type="SAM" id="SignalP"/>
    </source>
</evidence>
<name>A0ABT1CAW9_9HYPH</name>
<keyword evidence="3" id="KW-1185">Reference proteome</keyword>
<gene>
    <name evidence="2" type="ORF">NGM99_19385</name>
</gene>
<dbReference type="Proteomes" id="UP001205906">
    <property type="component" value="Unassembled WGS sequence"/>
</dbReference>
<dbReference type="RefSeq" id="WP_252822005.1">
    <property type="nucleotide sequence ID" value="NZ_JAMXQS010000009.1"/>
</dbReference>
<organism evidence="2 3">
    <name type="scientific">Mesorhizobium liriopis</name>
    <dbReference type="NCBI Taxonomy" id="2953882"/>
    <lineage>
        <taxon>Bacteria</taxon>
        <taxon>Pseudomonadati</taxon>
        <taxon>Pseudomonadota</taxon>
        <taxon>Alphaproteobacteria</taxon>
        <taxon>Hyphomicrobiales</taxon>
        <taxon>Phyllobacteriaceae</taxon>
        <taxon>Mesorhizobium</taxon>
    </lineage>
</organism>
<evidence type="ECO:0000313" key="2">
    <source>
        <dbReference type="EMBL" id="MCO6051955.1"/>
    </source>
</evidence>
<sequence length="202" mass="22825">MTLRLLSFSLSALLLSTPAFADWKPQESTKFYRVSGTTEPELYASIGERGPQMSLGRTIAQTTFKLTWQRKYENQNGACVLARAVPRLLITYHLPKPANALPEPVKTHWTKFSAGVERHEKFHGVIITDMVRAIERETVGLRVENDPGCTRIKTEMTRRLAALSQAQRQRSREYDRVELGDGGPVHRLILEFVNRGATPPPL</sequence>
<evidence type="ECO:0000313" key="3">
    <source>
        <dbReference type="Proteomes" id="UP001205906"/>
    </source>
</evidence>
<proteinExistence type="predicted"/>
<accession>A0ABT1CAW9</accession>
<dbReference type="InterPro" id="IPR010321">
    <property type="entry name" value="DUF922"/>
</dbReference>
<reference evidence="2 3" key="1">
    <citation type="submission" date="2022-06" db="EMBL/GenBank/DDBJ databases">
        <title>Mesorhizobium sp. strain RP14 Genome sequencing and assembly.</title>
        <authorList>
            <person name="Kim I."/>
        </authorList>
    </citation>
    <scope>NUCLEOTIDE SEQUENCE [LARGE SCALE GENOMIC DNA]</scope>
    <source>
        <strain evidence="3">RP14(2022)</strain>
    </source>
</reference>
<feature type="signal peptide" evidence="1">
    <location>
        <begin position="1"/>
        <end position="21"/>
    </location>
</feature>